<keyword evidence="4" id="KW-1185">Reference proteome</keyword>
<dbReference type="SUPFAM" id="SSF50118">
    <property type="entry name" value="Cell growth inhibitor/plasmid maintenance toxic component"/>
    <property type="match status" value="1"/>
</dbReference>
<keyword evidence="2" id="KW-1277">Toxin-antitoxin system</keyword>
<name>A0ABT3WUW1_9BACL</name>
<evidence type="ECO:0000256" key="2">
    <source>
        <dbReference type="ARBA" id="ARBA00022649"/>
    </source>
</evidence>
<comment type="similarity">
    <text evidence="1">Belongs to the PemK/MazF family.</text>
</comment>
<dbReference type="InterPro" id="IPR011067">
    <property type="entry name" value="Plasmid_toxin/cell-grow_inhib"/>
</dbReference>
<dbReference type="InterPro" id="IPR003477">
    <property type="entry name" value="PemK-like"/>
</dbReference>
<dbReference type="RefSeq" id="WP_267149704.1">
    <property type="nucleotide sequence ID" value="NZ_JAPMLT010000001.1"/>
</dbReference>
<dbReference type="Pfam" id="PF02452">
    <property type="entry name" value="PemK_toxin"/>
    <property type="match status" value="1"/>
</dbReference>
<evidence type="ECO:0000256" key="1">
    <source>
        <dbReference type="ARBA" id="ARBA00007521"/>
    </source>
</evidence>
<evidence type="ECO:0000313" key="4">
    <source>
        <dbReference type="Proteomes" id="UP001208017"/>
    </source>
</evidence>
<proteinExistence type="inferred from homology"/>
<accession>A0ABT3WUW1</accession>
<dbReference type="Gene3D" id="2.30.30.110">
    <property type="match status" value="1"/>
</dbReference>
<dbReference type="Proteomes" id="UP001208017">
    <property type="component" value="Unassembled WGS sequence"/>
</dbReference>
<gene>
    <name evidence="3" type="ORF">OS242_00530</name>
</gene>
<dbReference type="EMBL" id="JAPMLT010000001">
    <property type="protein sequence ID" value="MCX7568458.1"/>
    <property type="molecule type" value="Genomic_DNA"/>
</dbReference>
<evidence type="ECO:0000313" key="3">
    <source>
        <dbReference type="EMBL" id="MCX7568458.1"/>
    </source>
</evidence>
<comment type="caution">
    <text evidence="3">The sequence shown here is derived from an EMBL/GenBank/DDBJ whole genome shotgun (WGS) entry which is preliminary data.</text>
</comment>
<organism evidence="3 4">
    <name type="scientific">Tumebacillus lacus</name>
    <dbReference type="NCBI Taxonomy" id="2995335"/>
    <lineage>
        <taxon>Bacteria</taxon>
        <taxon>Bacillati</taxon>
        <taxon>Bacillota</taxon>
        <taxon>Bacilli</taxon>
        <taxon>Bacillales</taxon>
        <taxon>Alicyclobacillaceae</taxon>
        <taxon>Tumebacillus</taxon>
    </lineage>
</organism>
<protein>
    <submittedName>
        <fullName evidence="3">Type II toxin-antitoxin system PemK/MazF family toxin</fullName>
    </submittedName>
</protein>
<sequence length="241" mass="28323">MPNKKFLLEKYRLCPEQDAKHMGLFPEMMKSLAKLALYLQDAPLRRTVPLILWNEFWLDRAFSAENHTRYKRGRVIYADLGAFNIGSETSYRHPCLILYEGRNWALVAPMTSKKYGDPVVLHYDLSLHYPFDTPTTLQLDAIKVIDKRRILGYFVSKSQHECMPYGVELSDFDPIVIDKKDLDMIDELLARHFTPSLYKSMIRSRYRQEQLEIENELLRQEIDAIKHGRPFLYKASSSDQE</sequence>
<reference evidence="3 4" key="1">
    <citation type="submission" date="2022-11" db="EMBL/GenBank/DDBJ databases">
        <title>Study of microbial diversity in lake waters.</title>
        <authorList>
            <person name="Zhang J."/>
        </authorList>
    </citation>
    <scope>NUCLEOTIDE SEQUENCE [LARGE SCALE GENOMIC DNA]</scope>
    <source>
        <strain evidence="3 4">DT12</strain>
    </source>
</reference>